<dbReference type="InterPro" id="IPR004358">
    <property type="entry name" value="Sig_transdc_His_kin-like_C"/>
</dbReference>
<evidence type="ECO:0000259" key="10">
    <source>
        <dbReference type="PROSITE" id="PS50109"/>
    </source>
</evidence>
<protein>
    <recommendedName>
        <fullName evidence="3">histidine kinase</fullName>
        <ecNumber evidence="3">2.7.13.3</ecNumber>
    </recommendedName>
</protein>
<comment type="caution">
    <text evidence="13">The sequence shown here is derived from an EMBL/GenBank/DDBJ whole genome shotgun (WGS) entry which is preliminary data.</text>
</comment>
<dbReference type="Pfam" id="PF02895">
    <property type="entry name" value="H-kinase_dim"/>
    <property type="match status" value="1"/>
</dbReference>
<feature type="region of interest" description="Disordered" evidence="9">
    <location>
        <begin position="174"/>
        <end position="196"/>
    </location>
</feature>
<evidence type="ECO:0000256" key="7">
    <source>
        <dbReference type="ARBA" id="ARBA00023012"/>
    </source>
</evidence>
<dbReference type="Proteomes" id="UP001596122">
    <property type="component" value="Unassembled WGS sequence"/>
</dbReference>
<evidence type="ECO:0000313" key="13">
    <source>
        <dbReference type="EMBL" id="MFC5381096.1"/>
    </source>
</evidence>
<dbReference type="InterPro" id="IPR036097">
    <property type="entry name" value="HisK_dim/P_sf"/>
</dbReference>
<accession>A0ABW0GS55</accession>
<keyword evidence="14" id="KW-1185">Reference proteome</keyword>
<organism evidence="13 14">
    <name type="scientific">Aquipuribacter nitratireducens</name>
    <dbReference type="NCBI Taxonomy" id="650104"/>
    <lineage>
        <taxon>Bacteria</taxon>
        <taxon>Bacillati</taxon>
        <taxon>Actinomycetota</taxon>
        <taxon>Actinomycetes</taxon>
        <taxon>Micrococcales</taxon>
        <taxon>Intrasporangiaceae</taxon>
        <taxon>Aquipuribacter</taxon>
    </lineage>
</organism>
<dbReference type="EC" id="2.7.13.3" evidence="3"/>
<name>A0ABW0GS55_9MICO</name>
<dbReference type="InterPro" id="IPR004105">
    <property type="entry name" value="CheA-like_dim"/>
</dbReference>
<evidence type="ECO:0000256" key="4">
    <source>
        <dbReference type="ARBA" id="ARBA00022553"/>
    </source>
</evidence>
<dbReference type="InterPro" id="IPR036061">
    <property type="entry name" value="CheW-like_dom_sf"/>
</dbReference>
<dbReference type="SUPFAM" id="SSF47384">
    <property type="entry name" value="Homodimeric domain of signal transducing histidine kinase"/>
    <property type="match status" value="1"/>
</dbReference>
<evidence type="ECO:0000256" key="9">
    <source>
        <dbReference type="SAM" id="MobiDB-lite"/>
    </source>
</evidence>
<evidence type="ECO:0000256" key="8">
    <source>
        <dbReference type="PROSITE-ProRule" id="PRU00110"/>
    </source>
</evidence>
<evidence type="ECO:0000256" key="6">
    <source>
        <dbReference type="ARBA" id="ARBA00022777"/>
    </source>
</evidence>
<dbReference type="CDD" id="cd00088">
    <property type="entry name" value="HPT"/>
    <property type="match status" value="1"/>
</dbReference>
<evidence type="ECO:0000259" key="11">
    <source>
        <dbReference type="PROSITE" id="PS50851"/>
    </source>
</evidence>
<feature type="modified residue" description="Phosphohistidine" evidence="8">
    <location>
        <position position="51"/>
    </location>
</feature>
<dbReference type="GO" id="GO:0004673">
    <property type="term" value="F:protein histidine kinase activity"/>
    <property type="evidence" value="ECO:0007669"/>
    <property type="project" value="UniProtKB-EC"/>
</dbReference>
<dbReference type="PANTHER" id="PTHR43395">
    <property type="entry name" value="SENSOR HISTIDINE KINASE CHEA"/>
    <property type="match status" value="1"/>
</dbReference>
<dbReference type="Gene3D" id="3.30.565.10">
    <property type="entry name" value="Histidine kinase-like ATPase, C-terminal domain"/>
    <property type="match status" value="1"/>
</dbReference>
<dbReference type="CDD" id="cd16916">
    <property type="entry name" value="HATPase_CheA-like"/>
    <property type="match status" value="1"/>
</dbReference>
<feature type="domain" description="HPt" evidence="12">
    <location>
        <begin position="4"/>
        <end position="111"/>
    </location>
</feature>
<feature type="domain" description="CheW-like" evidence="11">
    <location>
        <begin position="609"/>
        <end position="754"/>
    </location>
</feature>
<proteinExistence type="predicted"/>
<dbReference type="Gene3D" id="2.30.30.40">
    <property type="entry name" value="SH3 Domains"/>
    <property type="match status" value="1"/>
</dbReference>
<dbReference type="Gene3D" id="1.10.287.560">
    <property type="entry name" value="Histidine kinase CheA-like, homodimeric domain"/>
    <property type="match status" value="1"/>
</dbReference>
<dbReference type="InterPro" id="IPR002545">
    <property type="entry name" value="CheW-lke_dom"/>
</dbReference>
<dbReference type="InterPro" id="IPR005467">
    <property type="entry name" value="His_kinase_dom"/>
</dbReference>
<feature type="domain" description="CheW-like" evidence="11">
    <location>
        <begin position="448"/>
        <end position="585"/>
    </location>
</feature>
<dbReference type="SUPFAM" id="SSF50341">
    <property type="entry name" value="CheW-like"/>
    <property type="match status" value="2"/>
</dbReference>
<comment type="catalytic activity">
    <reaction evidence="1">
        <text>ATP + protein L-histidine = ADP + protein N-phospho-L-histidine.</text>
        <dbReference type="EC" id="2.7.13.3"/>
    </reaction>
</comment>
<dbReference type="PANTHER" id="PTHR43395:SF1">
    <property type="entry name" value="CHEMOTAXIS PROTEIN CHEA"/>
    <property type="match status" value="1"/>
</dbReference>
<dbReference type="InterPro" id="IPR051315">
    <property type="entry name" value="Bact_Chemotaxis_CheA"/>
</dbReference>
<evidence type="ECO:0000256" key="3">
    <source>
        <dbReference type="ARBA" id="ARBA00012438"/>
    </source>
</evidence>
<reference evidence="14" key="1">
    <citation type="journal article" date="2019" name="Int. J. Syst. Evol. Microbiol.">
        <title>The Global Catalogue of Microorganisms (GCM) 10K type strain sequencing project: providing services to taxonomists for standard genome sequencing and annotation.</title>
        <authorList>
            <consortium name="The Broad Institute Genomics Platform"/>
            <consortium name="The Broad Institute Genome Sequencing Center for Infectious Disease"/>
            <person name="Wu L."/>
            <person name="Ma J."/>
        </authorList>
    </citation>
    <scope>NUCLEOTIDE SEQUENCE [LARGE SCALE GENOMIC DNA]</scope>
    <source>
        <strain evidence="14">CCUG 43114</strain>
    </source>
</reference>
<dbReference type="EMBL" id="JBHSLD010000009">
    <property type="protein sequence ID" value="MFC5381096.1"/>
    <property type="molecule type" value="Genomic_DNA"/>
</dbReference>
<dbReference type="InterPro" id="IPR036890">
    <property type="entry name" value="HATPase_C_sf"/>
</dbReference>
<dbReference type="RefSeq" id="WP_340270465.1">
    <property type="nucleotide sequence ID" value="NZ_JBBEOG010000007.1"/>
</dbReference>
<feature type="domain" description="Histidine kinase" evidence="10">
    <location>
        <begin position="196"/>
        <end position="446"/>
    </location>
</feature>
<dbReference type="Pfam" id="PF01627">
    <property type="entry name" value="Hpt"/>
    <property type="match status" value="1"/>
</dbReference>
<evidence type="ECO:0000256" key="2">
    <source>
        <dbReference type="ARBA" id="ARBA00004236"/>
    </source>
</evidence>
<dbReference type="SUPFAM" id="SSF47226">
    <property type="entry name" value="Histidine-containing phosphotransfer domain, HPT domain"/>
    <property type="match status" value="1"/>
</dbReference>
<dbReference type="PROSITE" id="PS50851">
    <property type="entry name" value="CHEW"/>
    <property type="match status" value="2"/>
</dbReference>
<dbReference type="InterPro" id="IPR037006">
    <property type="entry name" value="CheA-like_homodim_sf"/>
</dbReference>
<gene>
    <name evidence="13" type="ORF">ACFPJ6_09860</name>
</gene>
<dbReference type="InterPro" id="IPR036641">
    <property type="entry name" value="HPT_dom_sf"/>
</dbReference>
<dbReference type="Gene3D" id="1.20.120.160">
    <property type="entry name" value="HPT domain"/>
    <property type="match status" value="1"/>
</dbReference>
<dbReference type="SUPFAM" id="SSF55874">
    <property type="entry name" value="ATPase domain of HSP90 chaperone/DNA topoisomerase II/histidine kinase"/>
    <property type="match status" value="1"/>
</dbReference>
<dbReference type="SMART" id="SM00387">
    <property type="entry name" value="HATPase_c"/>
    <property type="match status" value="1"/>
</dbReference>
<evidence type="ECO:0000313" key="14">
    <source>
        <dbReference type="Proteomes" id="UP001596122"/>
    </source>
</evidence>
<keyword evidence="6" id="KW-0418">Kinase</keyword>
<keyword evidence="4 8" id="KW-0597">Phosphoprotein</keyword>
<dbReference type="PRINTS" id="PR00344">
    <property type="entry name" value="BCTRLSENSOR"/>
</dbReference>
<dbReference type="SMART" id="SM00073">
    <property type="entry name" value="HPT"/>
    <property type="match status" value="1"/>
</dbReference>
<evidence type="ECO:0000259" key="12">
    <source>
        <dbReference type="PROSITE" id="PS50894"/>
    </source>
</evidence>
<dbReference type="SMART" id="SM00260">
    <property type="entry name" value="CheW"/>
    <property type="match status" value="1"/>
</dbReference>
<evidence type="ECO:0000256" key="5">
    <source>
        <dbReference type="ARBA" id="ARBA00022679"/>
    </source>
</evidence>
<dbReference type="Pfam" id="PF01584">
    <property type="entry name" value="CheW"/>
    <property type="match status" value="1"/>
</dbReference>
<keyword evidence="7" id="KW-0902">Two-component regulatory system</keyword>
<dbReference type="InterPro" id="IPR003594">
    <property type="entry name" value="HATPase_dom"/>
</dbReference>
<dbReference type="PROSITE" id="PS50894">
    <property type="entry name" value="HPT"/>
    <property type="match status" value="1"/>
</dbReference>
<sequence>MSGSSDGMDEIVQEFLVESHENLDQLDRDFVELERSPGSRDLLASVFRTIHTIKGTSGFLSFGNLEKVTHVGENLLAQLRDGDRVLDAATTDVLLRMVDAVRELLALIEATGGDADGDVDGVVDAVKAVLDGTSAPAVEPEPVAIDPEPVAIDPEPEPVAVEPEREPVVAPVATAGSVPAEPAGDEPATEQKKRSAVDGSIRVDVDVLENLMQLVGELVLSRNQILQLAAESAEADLVRSAHRLDLISSSLQEAVMKTRMQPMDYLWAKLPRVVRDLSAQCGKEVDLVMHGRETELDRTLLDAVKDPLTHLVRNAVDHGIERPGAREQAGKPRRGTLTLRAYHESGQVVMEIGDDGKGLDPDAIGRKAVDKGLVSAGELAAMSRRQVLDLIFRPGFSTAEAVTNVSGRGVGMDVVRTNIEKIGGSVDLTSTPGHGTVCRVTIPLTLAIIPALIVRQGAERYAIPQANLLELVRMNPEDATKGVEYVAGVPVHRLRGRLLPLLDLGGQLGVESVGRGDAATIAVLRSDTDEFGLVVDEVVETQEIVVKPLGAALTSLQAFAGAAVMGDGRIALILDVPGLAAAGNVASTSASITSTLREEAGLGGADSDLRSLLVVRTEGARNVAVPLEKVARLEEVEVTALEHVGSTTVIQYRGDLLPIVEPDGGYSSYGGYGVPGQGEAPAQESLVVPTVTIVVYQHGARLVGLRVAEIVDIVEVPLVLSPIGARAGSLGSLVVNGNITDVLDVAALAAPFAADEADAYLEDSRAR</sequence>
<dbReference type="PROSITE" id="PS50109">
    <property type="entry name" value="HIS_KIN"/>
    <property type="match status" value="1"/>
</dbReference>
<dbReference type="Pfam" id="PF02518">
    <property type="entry name" value="HATPase_c"/>
    <property type="match status" value="1"/>
</dbReference>
<dbReference type="InterPro" id="IPR008207">
    <property type="entry name" value="Sig_transdc_His_kin_Hpt_dom"/>
</dbReference>
<evidence type="ECO:0000256" key="1">
    <source>
        <dbReference type="ARBA" id="ARBA00000085"/>
    </source>
</evidence>
<keyword evidence="5 13" id="KW-0808">Transferase</keyword>
<comment type="subcellular location">
    <subcellularLocation>
        <location evidence="2">Cell membrane</location>
    </subcellularLocation>
</comment>
<dbReference type="SMART" id="SM01231">
    <property type="entry name" value="H-kinase_dim"/>
    <property type="match status" value="1"/>
</dbReference>